<evidence type="ECO:0000313" key="2">
    <source>
        <dbReference type="Proteomes" id="UP001217089"/>
    </source>
</evidence>
<dbReference type="Proteomes" id="UP001217089">
    <property type="component" value="Unassembled WGS sequence"/>
</dbReference>
<gene>
    <name evidence="1" type="ORF">KUTeg_023562</name>
</gene>
<evidence type="ECO:0000313" key="1">
    <source>
        <dbReference type="EMBL" id="KAJ8299502.1"/>
    </source>
</evidence>
<dbReference type="EMBL" id="JARBDR010000921">
    <property type="protein sequence ID" value="KAJ8299502.1"/>
    <property type="molecule type" value="Genomic_DNA"/>
</dbReference>
<proteinExistence type="predicted"/>
<reference evidence="1 2" key="1">
    <citation type="submission" date="2022-12" db="EMBL/GenBank/DDBJ databases">
        <title>Chromosome-level genome of Tegillarca granosa.</title>
        <authorList>
            <person name="Kim J."/>
        </authorList>
    </citation>
    <scope>NUCLEOTIDE SEQUENCE [LARGE SCALE GENOMIC DNA]</scope>
    <source>
        <strain evidence="1">Teg-2019</strain>
        <tissue evidence="1">Adductor muscle</tissue>
    </source>
</reference>
<organism evidence="1 2">
    <name type="scientific">Tegillarca granosa</name>
    <name type="common">Malaysian cockle</name>
    <name type="synonym">Anadara granosa</name>
    <dbReference type="NCBI Taxonomy" id="220873"/>
    <lineage>
        <taxon>Eukaryota</taxon>
        <taxon>Metazoa</taxon>
        <taxon>Spiralia</taxon>
        <taxon>Lophotrochozoa</taxon>
        <taxon>Mollusca</taxon>
        <taxon>Bivalvia</taxon>
        <taxon>Autobranchia</taxon>
        <taxon>Pteriomorphia</taxon>
        <taxon>Arcoida</taxon>
        <taxon>Arcoidea</taxon>
        <taxon>Arcidae</taxon>
        <taxon>Tegillarca</taxon>
    </lineage>
</organism>
<protein>
    <submittedName>
        <fullName evidence="1">Uncharacterized protein</fullName>
    </submittedName>
</protein>
<sequence length="125" mass="14786">MLIREANHELDKFPPIVANLQELQRRKDLKHEIEMHKQGNNCVRREIRDKMSNRYDIVEVPRNITVNDLCLSFVINLSLTNGSGFYLATSKESLPELRKVVIRKKDTKEFIDDFGKAKGWYYLQY</sequence>
<keyword evidence="2" id="KW-1185">Reference proteome</keyword>
<comment type="caution">
    <text evidence="1">The sequence shown here is derived from an EMBL/GenBank/DDBJ whole genome shotgun (WGS) entry which is preliminary data.</text>
</comment>
<name>A0ABQ9E7G8_TEGGR</name>
<accession>A0ABQ9E7G8</accession>